<dbReference type="InterPro" id="IPR029756">
    <property type="entry name" value="MTH1187/YkoF-like"/>
</dbReference>
<dbReference type="SUPFAM" id="SSF89957">
    <property type="entry name" value="MTH1187/YkoF-like"/>
    <property type="match status" value="1"/>
</dbReference>
<keyword evidence="3" id="KW-1185">Reference proteome</keyword>
<feature type="domain" description="Thiamin/hydroxymethyl pyrimidine-binding YkoF putative" evidence="1">
    <location>
        <begin position="3"/>
        <end position="69"/>
    </location>
</feature>
<sequence length="89" mass="9871">MQATVEISLYPLTDDYESVVLAFLDDLEQEESITFSTNGMSTQIFGEAADIFAAVGRQFEKVQETGKAILVLKAGPGKLRYEGRHSRKL</sequence>
<reference evidence="2 3" key="1">
    <citation type="submission" date="2020-07" db="EMBL/GenBank/DDBJ databases">
        <authorList>
            <person name="Feng X."/>
        </authorList>
    </citation>
    <scope>NUCLEOTIDE SEQUENCE [LARGE SCALE GENOMIC DNA]</scope>
    <source>
        <strain evidence="2 3">JCM14086</strain>
    </source>
</reference>
<name>A0A7X1AWK7_9BACT</name>
<dbReference type="Pfam" id="PF07615">
    <property type="entry name" value="Ykof"/>
    <property type="match status" value="1"/>
</dbReference>
<evidence type="ECO:0000313" key="2">
    <source>
        <dbReference type="EMBL" id="MBC2601330.1"/>
    </source>
</evidence>
<accession>A0A7X1AWK7</accession>
<dbReference type="Proteomes" id="UP000525652">
    <property type="component" value="Unassembled WGS sequence"/>
</dbReference>
<dbReference type="RefSeq" id="WP_185692045.1">
    <property type="nucleotide sequence ID" value="NZ_JACHVA010000052.1"/>
</dbReference>
<proteinExistence type="predicted"/>
<dbReference type="EMBL" id="JACHVA010000052">
    <property type="protein sequence ID" value="MBC2601330.1"/>
    <property type="molecule type" value="Genomic_DNA"/>
</dbReference>
<organism evidence="2 3">
    <name type="scientific">Puniceicoccus vermicola</name>
    <dbReference type="NCBI Taxonomy" id="388746"/>
    <lineage>
        <taxon>Bacteria</taxon>
        <taxon>Pseudomonadati</taxon>
        <taxon>Verrucomicrobiota</taxon>
        <taxon>Opitutia</taxon>
        <taxon>Puniceicoccales</taxon>
        <taxon>Puniceicoccaceae</taxon>
        <taxon>Puniceicoccus</taxon>
    </lineage>
</organism>
<evidence type="ECO:0000313" key="3">
    <source>
        <dbReference type="Proteomes" id="UP000525652"/>
    </source>
</evidence>
<protein>
    <recommendedName>
        <fullName evidence="1">Thiamin/hydroxymethyl pyrimidine-binding YkoF putative domain-containing protein</fullName>
    </recommendedName>
</protein>
<dbReference type="InterPro" id="IPR011522">
    <property type="entry name" value="Thiamin/HMP-bd_put_YkoF"/>
</dbReference>
<comment type="caution">
    <text evidence="2">The sequence shown here is derived from an EMBL/GenBank/DDBJ whole genome shotgun (WGS) entry which is preliminary data.</text>
</comment>
<dbReference type="Gene3D" id="3.30.70.930">
    <property type="match status" value="1"/>
</dbReference>
<evidence type="ECO:0000259" key="1">
    <source>
        <dbReference type="Pfam" id="PF07615"/>
    </source>
</evidence>
<gene>
    <name evidence="2" type="ORF">H5P30_06025</name>
</gene>
<dbReference type="AlphaFoldDB" id="A0A7X1AWK7"/>